<sequence>MVGRDQENALDSNSRMSDSLQLVPQRCTKTIHFIRHGEGFHNIGYEQNVDAHLTPYGWHQAAALGEHIRSLQPPLNIEVVVVSPLMRTCETAAGVFGGASSGSADAGLLMKRQDDARLERSAHDAIALPAGLPFIAEELVRERMGSSPCDSRRPLHITREHFPGIDYSGIETDEDVMYERVHDQVHNRGEYRYGESEEACEQRGLKFLKWLMARPESRIAVVAHAGIIRHTLAAFAEGLPAAVQPDLTYEFNNCEMRSMVLSDTTVRPPPDKTRFPGGREWEKSNLRDV</sequence>
<dbReference type="Pfam" id="PF00300">
    <property type="entry name" value="His_Phos_1"/>
    <property type="match status" value="2"/>
</dbReference>
<reference evidence="3 4" key="1">
    <citation type="submission" date="2024-06" db="EMBL/GenBank/DDBJ databases">
        <authorList>
            <person name="Kraege A."/>
            <person name="Thomma B."/>
        </authorList>
    </citation>
    <scope>NUCLEOTIDE SEQUENCE [LARGE SCALE GENOMIC DNA]</scope>
</reference>
<dbReference type="InterPro" id="IPR013078">
    <property type="entry name" value="His_Pase_superF_clade-1"/>
</dbReference>
<dbReference type="InterPro" id="IPR050275">
    <property type="entry name" value="PGM_Phosphatase"/>
</dbReference>
<evidence type="ECO:0000256" key="2">
    <source>
        <dbReference type="SAM" id="MobiDB-lite"/>
    </source>
</evidence>
<dbReference type="Gene3D" id="3.40.50.1240">
    <property type="entry name" value="Phosphoglycerate mutase-like"/>
    <property type="match status" value="1"/>
</dbReference>
<keyword evidence="4" id="KW-1185">Reference proteome</keyword>
<evidence type="ECO:0000256" key="1">
    <source>
        <dbReference type="ARBA" id="ARBA00038362"/>
    </source>
</evidence>
<dbReference type="EMBL" id="CAXHTA020000010">
    <property type="protein sequence ID" value="CAL5224306.1"/>
    <property type="molecule type" value="Genomic_DNA"/>
</dbReference>
<dbReference type="Proteomes" id="UP001497392">
    <property type="component" value="Unassembled WGS sequence"/>
</dbReference>
<gene>
    <name evidence="3" type="primary">g6972</name>
    <name evidence="3" type="ORF">VP750_LOCUS5965</name>
</gene>
<dbReference type="PANTHER" id="PTHR48100:SF1">
    <property type="entry name" value="HISTIDINE PHOSPHATASE FAMILY PROTEIN-RELATED"/>
    <property type="match status" value="1"/>
</dbReference>
<dbReference type="CDD" id="cd07067">
    <property type="entry name" value="HP_PGM_like"/>
    <property type="match status" value="1"/>
</dbReference>
<dbReference type="SMART" id="SM00855">
    <property type="entry name" value="PGAM"/>
    <property type="match status" value="1"/>
</dbReference>
<dbReference type="InterPro" id="IPR029033">
    <property type="entry name" value="His_PPase_superfam"/>
</dbReference>
<comment type="similarity">
    <text evidence="1">Belongs to the phosphoglycerate mutase family.</text>
</comment>
<accession>A0ABP1FXW1</accession>
<proteinExistence type="inferred from homology"/>
<name>A0ABP1FXW1_9CHLO</name>
<feature type="compositionally biased region" description="Basic and acidic residues" evidence="2">
    <location>
        <begin position="269"/>
        <end position="289"/>
    </location>
</feature>
<dbReference type="PANTHER" id="PTHR48100">
    <property type="entry name" value="BROAD-SPECIFICITY PHOSPHATASE YOR283W-RELATED"/>
    <property type="match status" value="1"/>
</dbReference>
<evidence type="ECO:0000313" key="4">
    <source>
        <dbReference type="Proteomes" id="UP001497392"/>
    </source>
</evidence>
<dbReference type="SUPFAM" id="SSF53254">
    <property type="entry name" value="Phosphoglycerate mutase-like"/>
    <property type="match status" value="1"/>
</dbReference>
<protein>
    <submittedName>
        <fullName evidence="3">G6972 protein</fullName>
    </submittedName>
</protein>
<feature type="region of interest" description="Disordered" evidence="2">
    <location>
        <begin position="262"/>
        <end position="289"/>
    </location>
</feature>
<organism evidence="3 4">
    <name type="scientific">Coccomyxa viridis</name>
    <dbReference type="NCBI Taxonomy" id="1274662"/>
    <lineage>
        <taxon>Eukaryota</taxon>
        <taxon>Viridiplantae</taxon>
        <taxon>Chlorophyta</taxon>
        <taxon>core chlorophytes</taxon>
        <taxon>Trebouxiophyceae</taxon>
        <taxon>Trebouxiophyceae incertae sedis</taxon>
        <taxon>Coccomyxaceae</taxon>
        <taxon>Coccomyxa</taxon>
    </lineage>
</organism>
<evidence type="ECO:0000313" key="3">
    <source>
        <dbReference type="EMBL" id="CAL5224306.1"/>
    </source>
</evidence>
<comment type="caution">
    <text evidence="3">The sequence shown here is derived from an EMBL/GenBank/DDBJ whole genome shotgun (WGS) entry which is preliminary data.</text>
</comment>